<keyword evidence="1" id="KW-0472">Membrane</keyword>
<dbReference type="Proteomes" id="UP001363622">
    <property type="component" value="Unassembled WGS sequence"/>
</dbReference>
<dbReference type="EMBL" id="JBBPHU010000003">
    <property type="protein sequence ID" value="KAK7519937.1"/>
    <property type="molecule type" value="Genomic_DNA"/>
</dbReference>
<reference evidence="2 3" key="1">
    <citation type="submission" date="2024-04" db="EMBL/GenBank/DDBJ databases">
        <title>Phyllosticta paracitricarpa is synonymous to the EU quarantine fungus P. citricarpa based on phylogenomic analyses.</title>
        <authorList>
            <consortium name="Lawrence Berkeley National Laboratory"/>
            <person name="Van Ingen-Buijs V.A."/>
            <person name="Van Westerhoven A.C."/>
            <person name="Haridas S."/>
            <person name="Skiadas P."/>
            <person name="Martin F."/>
            <person name="Groenewald J.Z."/>
            <person name="Crous P.W."/>
            <person name="Seidl M.F."/>
        </authorList>
    </citation>
    <scope>NUCLEOTIDE SEQUENCE [LARGE SCALE GENOMIC DNA]</scope>
    <source>
        <strain evidence="2 3">CBS 123371</strain>
    </source>
</reference>
<keyword evidence="3" id="KW-1185">Reference proteome</keyword>
<protein>
    <submittedName>
        <fullName evidence="2">Uncharacterized protein</fullName>
    </submittedName>
</protein>
<sequence>MEWTWTRDDKARNGSPLLALLSSRLFLINLIDPPLVNSTYLELVGTADDARLKTLTLHKSLLPFLFPFLGFFFILRFFNMSAWRWTGMEWNELNTGSRVFMYGSAGLVWYAWRFVRLSFSLLSFYFLLPSFLTFAFCLFFVATRSGIGRMMARWRD</sequence>
<feature type="transmembrane region" description="Helical" evidence="1">
    <location>
        <begin position="121"/>
        <end position="143"/>
    </location>
</feature>
<evidence type="ECO:0000256" key="1">
    <source>
        <dbReference type="SAM" id="Phobius"/>
    </source>
</evidence>
<evidence type="ECO:0000313" key="2">
    <source>
        <dbReference type="EMBL" id="KAK7519937.1"/>
    </source>
</evidence>
<accession>A0ABR1KR74</accession>
<evidence type="ECO:0000313" key="3">
    <source>
        <dbReference type="Proteomes" id="UP001363622"/>
    </source>
</evidence>
<comment type="caution">
    <text evidence="2">The sequence shown here is derived from an EMBL/GenBank/DDBJ whole genome shotgun (WGS) entry which is preliminary data.</text>
</comment>
<name>A0ABR1KR74_9PEZI</name>
<organism evidence="2 3">
    <name type="scientific">Phyllosticta citriasiana</name>
    <dbReference type="NCBI Taxonomy" id="595635"/>
    <lineage>
        <taxon>Eukaryota</taxon>
        <taxon>Fungi</taxon>
        <taxon>Dikarya</taxon>
        <taxon>Ascomycota</taxon>
        <taxon>Pezizomycotina</taxon>
        <taxon>Dothideomycetes</taxon>
        <taxon>Dothideomycetes incertae sedis</taxon>
        <taxon>Botryosphaeriales</taxon>
        <taxon>Phyllostictaceae</taxon>
        <taxon>Phyllosticta</taxon>
    </lineage>
</organism>
<keyword evidence="1" id="KW-1133">Transmembrane helix</keyword>
<proteinExistence type="predicted"/>
<gene>
    <name evidence="2" type="ORF">IWZ03DRAFT_125515</name>
</gene>
<keyword evidence="1" id="KW-0812">Transmembrane</keyword>
<feature type="transmembrane region" description="Helical" evidence="1">
    <location>
        <begin position="61"/>
        <end position="78"/>
    </location>
</feature>